<accession>K0B064</accession>
<evidence type="ECO:0000313" key="2">
    <source>
        <dbReference type="Proteomes" id="UP000006094"/>
    </source>
</evidence>
<dbReference type="Pfam" id="PF11167">
    <property type="entry name" value="DUF2953"/>
    <property type="match status" value="1"/>
</dbReference>
<dbReference type="InterPro" id="IPR021338">
    <property type="entry name" value="DUF2953"/>
</dbReference>
<dbReference type="EMBL" id="CP003326">
    <property type="protein sequence ID" value="AFS78422.1"/>
    <property type="molecule type" value="Genomic_DNA"/>
</dbReference>
<reference evidence="1 2" key="1">
    <citation type="journal article" date="2012" name="PLoS ONE">
        <title>The purine-utilizing bacterium Clostridium acidurici 9a: a genome-guided metabolic reconsideration.</title>
        <authorList>
            <person name="Hartwich K."/>
            <person name="Poehlein A."/>
            <person name="Daniel R."/>
        </authorList>
    </citation>
    <scope>NUCLEOTIDE SEQUENCE [LARGE SCALE GENOMIC DNA]</scope>
    <source>
        <strain evidence="2">ATCC 7906 / DSM 604 / BCRC 14475 / CIP 104303 / KCTC 5404 / NCIMB 10678 / 9a</strain>
    </source>
</reference>
<evidence type="ECO:0008006" key="3">
    <source>
        <dbReference type="Google" id="ProtNLM"/>
    </source>
</evidence>
<keyword evidence="2" id="KW-1185">Reference proteome</keyword>
<dbReference type="OrthoDB" id="1953500at2"/>
<sequence>MKLIIFFILFIFIIIFAILLSTYKIKITIKIKDEHSYFSIRASTLQGLLKHQYEVQFIDLILHENKPLLKTITARKEKDSYTKKEEKLNLNEIKNYINIIKKNKEIYEEILNYILEKMIIEKFNLDIKVGLNDAATTAIIYGATNFLVGIPINVITRKKSFTEMNINITPEFNKNILEVNFNCIIILRLVNIIIARRKAKPVNI</sequence>
<dbReference type="AlphaFoldDB" id="K0B064"/>
<name>K0B064_GOTA9</name>
<protein>
    <recommendedName>
        <fullName evidence="3">DUF2953 domain-containing protein</fullName>
    </recommendedName>
</protein>
<dbReference type="Proteomes" id="UP000006094">
    <property type="component" value="Chromosome"/>
</dbReference>
<proteinExistence type="predicted"/>
<dbReference type="HOGENOM" id="CLU_1341308_0_0_9"/>
<dbReference type="KEGG" id="cad:Curi_c14120"/>
<organism evidence="1 2">
    <name type="scientific">Gottschalkia acidurici (strain ATCC 7906 / DSM 604 / BCRC 14475 / CIP 104303 / KCTC 5404 / NCIMB 10678 / 9a)</name>
    <name type="common">Clostridium acidurici</name>
    <dbReference type="NCBI Taxonomy" id="1128398"/>
    <lineage>
        <taxon>Bacteria</taxon>
        <taxon>Bacillati</taxon>
        <taxon>Bacillota</taxon>
        <taxon>Tissierellia</taxon>
        <taxon>Tissierellales</taxon>
        <taxon>Gottschalkiaceae</taxon>
        <taxon>Gottschalkia</taxon>
    </lineage>
</organism>
<dbReference type="STRING" id="1128398.Curi_c14120"/>
<evidence type="ECO:0000313" key="1">
    <source>
        <dbReference type="EMBL" id="AFS78422.1"/>
    </source>
</evidence>
<dbReference type="RefSeq" id="WP_014967559.1">
    <property type="nucleotide sequence ID" value="NC_018664.1"/>
</dbReference>
<gene>
    <name evidence="1" type="ordered locus">Curi_c14120</name>
</gene>